<dbReference type="EMBL" id="HACG01053078">
    <property type="protein sequence ID" value="CEK99949.1"/>
    <property type="molecule type" value="Transcribed_RNA"/>
</dbReference>
<reference evidence="2" key="1">
    <citation type="submission" date="2014-12" db="EMBL/GenBank/DDBJ databases">
        <title>Insight into the proteome of Arion vulgaris.</title>
        <authorList>
            <person name="Aradska J."/>
            <person name="Bulat T."/>
            <person name="Smidak R."/>
            <person name="Sarate P."/>
            <person name="Gangsoo J."/>
            <person name="Sialana F."/>
            <person name="Bilban M."/>
            <person name="Lubec G."/>
        </authorList>
    </citation>
    <scope>NUCLEOTIDE SEQUENCE</scope>
    <source>
        <tissue evidence="2">Skin</tissue>
    </source>
</reference>
<dbReference type="AlphaFoldDB" id="A0A0B7C3D0"/>
<protein>
    <recommendedName>
        <fullName evidence="1">DE-cadherin-like Ig-like domain-containing protein</fullName>
    </recommendedName>
</protein>
<dbReference type="InterPro" id="IPR056370">
    <property type="entry name" value="Shg-like_Ig-like"/>
</dbReference>
<accession>A0A0B7C3D0</accession>
<dbReference type="Pfam" id="PF24811">
    <property type="entry name" value="Ig_Shg"/>
    <property type="match status" value="1"/>
</dbReference>
<evidence type="ECO:0000259" key="1">
    <source>
        <dbReference type="Pfam" id="PF24811"/>
    </source>
</evidence>
<organism evidence="2">
    <name type="scientific">Arion vulgaris</name>
    <dbReference type="NCBI Taxonomy" id="1028688"/>
    <lineage>
        <taxon>Eukaryota</taxon>
        <taxon>Metazoa</taxon>
        <taxon>Spiralia</taxon>
        <taxon>Lophotrochozoa</taxon>
        <taxon>Mollusca</taxon>
        <taxon>Gastropoda</taxon>
        <taxon>Heterobranchia</taxon>
        <taxon>Euthyneura</taxon>
        <taxon>Panpulmonata</taxon>
        <taxon>Eupulmonata</taxon>
        <taxon>Stylommatophora</taxon>
        <taxon>Helicina</taxon>
        <taxon>Arionoidea</taxon>
        <taxon>Arionidae</taxon>
        <taxon>Arion</taxon>
    </lineage>
</organism>
<sequence length="89" mass="10110">KKTQRRKRSLNANLDVLFAVRKSPDRYYNKKSLKRKVERIHGRIESVLGVKVMDIFVDMCDESSCEVGTCVGKVHFDESTLVPVLVNGA</sequence>
<feature type="non-terminal residue" evidence="2">
    <location>
        <position position="89"/>
    </location>
</feature>
<feature type="non-terminal residue" evidence="2">
    <location>
        <position position="1"/>
    </location>
</feature>
<evidence type="ECO:0000313" key="2">
    <source>
        <dbReference type="EMBL" id="CEK99949.1"/>
    </source>
</evidence>
<proteinExistence type="predicted"/>
<feature type="domain" description="DE-cadherin-like Ig-like" evidence="1">
    <location>
        <begin position="8"/>
        <end position="79"/>
    </location>
</feature>
<name>A0A0B7C3D0_9EUPU</name>
<gene>
    <name evidence="2" type="primary">ORF222511</name>
</gene>